<keyword evidence="2 5" id="KW-0689">Ribosomal protein</keyword>
<feature type="compositionally biased region" description="Basic residues" evidence="6">
    <location>
        <begin position="73"/>
        <end position="85"/>
    </location>
</feature>
<keyword evidence="3 5" id="KW-0687">Ribonucleoprotein</keyword>
<protein>
    <recommendedName>
        <fullName evidence="4 5">Large ribosomal subunit protein uL4</fullName>
    </recommendedName>
</protein>
<dbReference type="GO" id="GO:0003735">
    <property type="term" value="F:structural constituent of ribosome"/>
    <property type="evidence" value="ECO:0007669"/>
    <property type="project" value="InterPro"/>
</dbReference>
<dbReference type="GO" id="GO:1990904">
    <property type="term" value="C:ribonucleoprotein complex"/>
    <property type="evidence" value="ECO:0007669"/>
    <property type="project" value="UniProtKB-KW"/>
</dbReference>
<keyword evidence="5" id="KW-0699">rRNA-binding</keyword>
<dbReference type="AlphaFoldDB" id="A0A2M7RDJ6"/>
<evidence type="ECO:0000256" key="1">
    <source>
        <dbReference type="ARBA" id="ARBA00010528"/>
    </source>
</evidence>
<comment type="caution">
    <text evidence="7">The sequence shown here is derived from an EMBL/GenBank/DDBJ whole genome shotgun (WGS) entry which is preliminary data.</text>
</comment>
<dbReference type="EMBL" id="PFMC01000056">
    <property type="protein sequence ID" value="PIY94830.1"/>
    <property type="molecule type" value="Genomic_DNA"/>
</dbReference>
<dbReference type="HAMAP" id="MF_01328_B">
    <property type="entry name" value="Ribosomal_uL4_B"/>
    <property type="match status" value="1"/>
</dbReference>
<comment type="similarity">
    <text evidence="1 5">Belongs to the universal ribosomal protein uL4 family.</text>
</comment>
<sequence>MMELMIKKMLKVKVLNQEGKEVESVELPASIFDVEVKPTLIKEVVDILSGNRRRNLAHAKRRQDVRGGGIKPWRQKGTGRARHGSIRSPLWKGGGVTFGPTKDRNFKSKVNSKVKKAALKMVLTNKLASDHFILIDKLELKDSKTKELQTILDTVIGKRAKAVVVLSRKSEKLVMAANNLSGIATAPATSLNILELLKYPYLVVTTKAIDKIIKTYQ</sequence>
<comment type="subunit">
    <text evidence="5">Part of the 50S ribosomal subunit.</text>
</comment>
<dbReference type="Gene3D" id="3.40.1370.10">
    <property type="match status" value="1"/>
</dbReference>
<evidence type="ECO:0000256" key="5">
    <source>
        <dbReference type="HAMAP-Rule" id="MF_01328"/>
    </source>
</evidence>
<dbReference type="PANTHER" id="PTHR10746">
    <property type="entry name" value="50S RIBOSOMAL PROTEIN L4"/>
    <property type="match status" value="1"/>
</dbReference>
<dbReference type="Pfam" id="PF00573">
    <property type="entry name" value="Ribosomal_L4"/>
    <property type="match status" value="1"/>
</dbReference>
<dbReference type="PANTHER" id="PTHR10746:SF6">
    <property type="entry name" value="LARGE RIBOSOMAL SUBUNIT PROTEIN UL4M"/>
    <property type="match status" value="1"/>
</dbReference>
<dbReference type="GO" id="GO:0006412">
    <property type="term" value="P:translation"/>
    <property type="evidence" value="ECO:0007669"/>
    <property type="project" value="UniProtKB-UniRule"/>
</dbReference>
<evidence type="ECO:0000313" key="7">
    <source>
        <dbReference type="EMBL" id="PIY94830.1"/>
    </source>
</evidence>
<proteinExistence type="inferred from homology"/>
<evidence type="ECO:0000256" key="3">
    <source>
        <dbReference type="ARBA" id="ARBA00023274"/>
    </source>
</evidence>
<dbReference type="InterPro" id="IPR023574">
    <property type="entry name" value="Ribosomal_uL4_dom_sf"/>
</dbReference>
<accession>A0A2M7RDJ6</accession>
<name>A0A2M7RDJ6_9BACT</name>
<dbReference type="Proteomes" id="UP000228689">
    <property type="component" value="Unassembled WGS sequence"/>
</dbReference>
<feature type="region of interest" description="Disordered" evidence="6">
    <location>
        <begin position="60"/>
        <end position="86"/>
    </location>
</feature>
<evidence type="ECO:0000256" key="6">
    <source>
        <dbReference type="SAM" id="MobiDB-lite"/>
    </source>
</evidence>
<organism evidence="7 8">
    <name type="scientific">Candidatus Komeilibacteria bacterium CG_4_10_14_0_8_um_filter_37_78</name>
    <dbReference type="NCBI Taxonomy" id="1974471"/>
    <lineage>
        <taxon>Bacteria</taxon>
        <taxon>Candidatus Komeiliibacteriota</taxon>
    </lineage>
</organism>
<keyword evidence="5" id="KW-0694">RNA-binding</keyword>
<dbReference type="GO" id="GO:0005840">
    <property type="term" value="C:ribosome"/>
    <property type="evidence" value="ECO:0007669"/>
    <property type="project" value="UniProtKB-KW"/>
</dbReference>
<dbReference type="SUPFAM" id="SSF52166">
    <property type="entry name" value="Ribosomal protein L4"/>
    <property type="match status" value="1"/>
</dbReference>
<comment type="function">
    <text evidence="5">One of the primary rRNA binding proteins, this protein initially binds near the 5'-end of the 23S rRNA. It is important during the early stages of 50S assembly. It makes multiple contacts with different domains of the 23S rRNA in the assembled 50S subunit and ribosome.</text>
</comment>
<evidence type="ECO:0000256" key="2">
    <source>
        <dbReference type="ARBA" id="ARBA00022980"/>
    </source>
</evidence>
<reference evidence="8" key="1">
    <citation type="submission" date="2017-09" db="EMBL/GenBank/DDBJ databases">
        <title>Depth-based differentiation of microbial function through sediment-hosted aquifers and enrichment of novel symbionts in the deep terrestrial subsurface.</title>
        <authorList>
            <person name="Probst A.J."/>
            <person name="Ladd B."/>
            <person name="Jarett J.K."/>
            <person name="Geller-Mcgrath D.E."/>
            <person name="Sieber C.M.K."/>
            <person name="Emerson J.B."/>
            <person name="Anantharaman K."/>
            <person name="Thomas B.C."/>
            <person name="Malmstrom R."/>
            <person name="Stieglmeier M."/>
            <person name="Klingl A."/>
            <person name="Woyke T."/>
            <person name="Ryan C.M."/>
            <person name="Banfield J.F."/>
        </authorList>
    </citation>
    <scope>NUCLEOTIDE SEQUENCE [LARGE SCALE GENOMIC DNA]</scope>
</reference>
<comment type="function">
    <text evidence="5">Forms part of the polypeptide exit tunnel.</text>
</comment>
<dbReference type="InterPro" id="IPR002136">
    <property type="entry name" value="Ribosomal_uL4"/>
</dbReference>
<evidence type="ECO:0000313" key="8">
    <source>
        <dbReference type="Proteomes" id="UP000228689"/>
    </source>
</evidence>
<gene>
    <name evidence="5" type="primary">rplD</name>
    <name evidence="7" type="ORF">COY67_02035</name>
</gene>
<dbReference type="NCBIfam" id="TIGR03953">
    <property type="entry name" value="rplD_bact"/>
    <property type="match status" value="1"/>
</dbReference>
<dbReference type="GO" id="GO:0019843">
    <property type="term" value="F:rRNA binding"/>
    <property type="evidence" value="ECO:0007669"/>
    <property type="project" value="UniProtKB-UniRule"/>
</dbReference>
<evidence type="ECO:0000256" key="4">
    <source>
        <dbReference type="ARBA" id="ARBA00035244"/>
    </source>
</evidence>
<dbReference type="InterPro" id="IPR013005">
    <property type="entry name" value="Ribosomal_uL4-like"/>
</dbReference>